<gene>
    <name evidence="1" type="ORF">L9F63_003018</name>
</gene>
<dbReference type="AlphaFoldDB" id="A0AAD8ECX6"/>
<keyword evidence="2" id="KW-1185">Reference proteome</keyword>
<dbReference type="EMBL" id="JASPKZ010007293">
    <property type="protein sequence ID" value="KAJ9585192.1"/>
    <property type="molecule type" value="Genomic_DNA"/>
</dbReference>
<organism evidence="1 2">
    <name type="scientific">Diploptera punctata</name>
    <name type="common">Pacific beetle cockroach</name>
    <dbReference type="NCBI Taxonomy" id="6984"/>
    <lineage>
        <taxon>Eukaryota</taxon>
        <taxon>Metazoa</taxon>
        <taxon>Ecdysozoa</taxon>
        <taxon>Arthropoda</taxon>
        <taxon>Hexapoda</taxon>
        <taxon>Insecta</taxon>
        <taxon>Pterygota</taxon>
        <taxon>Neoptera</taxon>
        <taxon>Polyneoptera</taxon>
        <taxon>Dictyoptera</taxon>
        <taxon>Blattodea</taxon>
        <taxon>Blaberoidea</taxon>
        <taxon>Blaberidae</taxon>
        <taxon>Diplopterinae</taxon>
        <taxon>Diploptera</taxon>
    </lineage>
</organism>
<accession>A0AAD8ECX6</accession>
<dbReference type="Proteomes" id="UP001233999">
    <property type="component" value="Unassembled WGS sequence"/>
</dbReference>
<reference evidence="1" key="2">
    <citation type="submission" date="2023-05" db="EMBL/GenBank/DDBJ databases">
        <authorList>
            <person name="Fouks B."/>
        </authorList>
    </citation>
    <scope>NUCLEOTIDE SEQUENCE</scope>
    <source>
        <strain evidence="1">Stay&amp;Tobe</strain>
        <tissue evidence="1">Testes</tissue>
    </source>
</reference>
<proteinExistence type="predicted"/>
<sequence>NDTTVPAGSEDDLQIYELTTFSSVSEESGNSSYFITSSQQTFTSKDINVTSIVPTIETTTLGLKFPVVHYHHQGSRWGPYFEEGAEPQNITARVGATVQLDCRIGMLHDKT</sequence>
<evidence type="ECO:0000313" key="2">
    <source>
        <dbReference type="Proteomes" id="UP001233999"/>
    </source>
</evidence>
<name>A0AAD8ECX6_DIPPU</name>
<feature type="non-terminal residue" evidence="1">
    <location>
        <position position="1"/>
    </location>
</feature>
<reference evidence="1" key="1">
    <citation type="journal article" date="2023" name="IScience">
        <title>Live-bearing cockroach genome reveals convergent evolutionary mechanisms linked to viviparity in insects and beyond.</title>
        <authorList>
            <person name="Fouks B."/>
            <person name="Harrison M.C."/>
            <person name="Mikhailova A.A."/>
            <person name="Marchal E."/>
            <person name="English S."/>
            <person name="Carruthers M."/>
            <person name="Jennings E.C."/>
            <person name="Chiamaka E.L."/>
            <person name="Frigard R.A."/>
            <person name="Pippel M."/>
            <person name="Attardo G.M."/>
            <person name="Benoit J.B."/>
            <person name="Bornberg-Bauer E."/>
            <person name="Tobe S.S."/>
        </authorList>
    </citation>
    <scope>NUCLEOTIDE SEQUENCE</scope>
    <source>
        <strain evidence="1">Stay&amp;Tobe</strain>
    </source>
</reference>
<comment type="caution">
    <text evidence="1">The sequence shown here is derived from an EMBL/GenBank/DDBJ whole genome shotgun (WGS) entry which is preliminary data.</text>
</comment>
<protein>
    <submittedName>
        <fullName evidence="1">Uncharacterized protein</fullName>
    </submittedName>
</protein>
<evidence type="ECO:0000313" key="1">
    <source>
        <dbReference type="EMBL" id="KAJ9585192.1"/>
    </source>
</evidence>
<feature type="non-terminal residue" evidence="1">
    <location>
        <position position="111"/>
    </location>
</feature>